<feature type="region of interest" description="Disordered" evidence="1">
    <location>
        <begin position="236"/>
        <end position="262"/>
    </location>
</feature>
<dbReference type="PANTHER" id="PTHR21472:SF19">
    <property type="entry name" value="ZGC:172339"/>
    <property type="match status" value="1"/>
</dbReference>
<keyword evidence="5" id="KW-1185">Reference proteome</keyword>
<dbReference type="SUPFAM" id="SSF57756">
    <property type="entry name" value="Retrovirus zinc finger-like domains"/>
    <property type="match status" value="1"/>
</dbReference>
<evidence type="ECO:0000256" key="1">
    <source>
        <dbReference type="SAM" id="MobiDB-lite"/>
    </source>
</evidence>
<evidence type="ECO:0000259" key="2">
    <source>
        <dbReference type="SMART" id="SM00477"/>
    </source>
</evidence>
<dbReference type="InterPro" id="IPR001604">
    <property type="entry name" value="Endo_G_ENPP1-like_dom"/>
</dbReference>
<dbReference type="InterPro" id="IPR044925">
    <property type="entry name" value="His-Me_finger_sf"/>
</dbReference>
<gene>
    <name evidence="4" type="ORF">SKAU_G00195920</name>
</gene>
<dbReference type="AlphaFoldDB" id="A0A9Q1IXQ3"/>
<dbReference type="Pfam" id="PF23057">
    <property type="entry name" value="RBD_ZCCHC3_1st"/>
    <property type="match status" value="1"/>
</dbReference>
<dbReference type="Proteomes" id="UP001152622">
    <property type="component" value="Chromosome 6"/>
</dbReference>
<dbReference type="Pfam" id="PF01223">
    <property type="entry name" value="Endonuclease_NS"/>
    <property type="match status" value="1"/>
</dbReference>
<proteinExistence type="predicted"/>
<dbReference type="Pfam" id="PF23058">
    <property type="entry name" value="RBD_ZCCHC3_2nd"/>
    <property type="match status" value="1"/>
</dbReference>
<dbReference type="InterPro" id="IPR057810">
    <property type="entry name" value="RBD_ZCCHC3_1st"/>
</dbReference>
<feature type="domain" description="DNA/RNA non-specific endonuclease/pyrophosphatase/phosphodiesterase" evidence="3">
    <location>
        <begin position="366"/>
        <end position="582"/>
    </location>
</feature>
<dbReference type="GO" id="GO:0016787">
    <property type="term" value="F:hydrolase activity"/>
    <property type="evidence" value="ECO:0007669"/>
    <property type="project" value="InterPro"/>
</dbReference>
<reference evidence="4" key="1">
    <citation type="journal article" date="2023" name="Science">
        <title>Genome structures resolve the early diversification of teleost fishes.</title>
        <authorList>
            <person name="Parey E."/>
            <person name="Louis A."/>
            <person name="Montfort J."/>
            <person name="Bouchez O."/>
            <person name="Roques C."/>
            <person name="Iampietro C."/>
            <person name="Lluch J."/>
            <person name="Castinel A."/>
            <person name="Donnadieu C."/>
            <person name="Desvignes T."/>
            <person name="Floi Bucao C."/>
            <person name="Jouanno E."/>
            <person name="Wen M."/>
            <person name="Mejri S."/>
            <person name="Dirks R."/>
            <person name="Jansen H."/>
            <person name="Henkel C."/>
            <person name="Chen W.J."/>
            <person name="Zahm M."/>
            <person name="Cabau C."/>
            <person name="Klopp C."/>
            <person name="Thompson A.W."/>
            <person name="Robinson-Rechavi M."/>
            <person name="Braasch I."/>
            <person name="Lecointre G."/>
            <person name="Bobe J."/>
            <person name="Postlethwait J.H."/>
            <person name="Berthelot C."/>
            <person name="Roest Crollius H."/>
            <person name="Guiguen Y."/>
        </authorList>
    </citation>
    <scope>NUCLEOTIDE SEQUENCE</scope>
    <source>
        <strain evidence="4">WJC10195</strain>
    </source>
</reference>
<evidence type="ECO:0000313" key="5">
    <source>
        <dbReference type="Proteomes" id="UP001152622"/>
    </source>
</evidence>
<dbReference type="SMART" id="SM00892">
    <property type="entry name" value="Endonuclease_NS"/>
    <property type="match status" value="1"/>
</dbReference>
<dbReference type="EMBL" id="JAINUF010000006">
    <property type="protein sequence ID" value="KAJ8356798.1"/>
    <property type="molecule type" value="Genomic_DNA"/>
</dbReference>
<feature type="domain" description="ENPP1-3/EXOG-like endonuclease/phosphodiesterase" evidence="2">
    <location>
        <begin position="367"/>
        <end position="582"/>
    </location>
</feature>
<dbReference type="Gene3D" id="3.40.570.10">
    <property type="entry name" value="Extracellular Endonuclease, subunit A"/>
    <property type="match status" value="1"/>
</dbReference>
<dbReference type="InterPro" id="IPR020821">
    <property type="entry name" value="ENPP1-3/EXOG-like_nuc-like"/>
</dbReference>
<name>A0A9Q1IXQ3_SYNKA</name>
<dbReference type="GO" id="GO:0008270">
    <property type="term" value="F:zinc ion binding"/>
    <property type="evidence" value="ECO:0007669"/>
    <property type="project" value="InterPro"/>
</dbReference>
<dbReference type="SMART" id="SM00477">
    <property type="entry name" value="NUC"/>
    <property type="match status" value="1"/>
</dbReference>
<dbReference type="InterPro" id="IPR039015">
    <property type="entry name" value="ENDOD1"/>
</dbReference>
<dbReference type="InterPro" id="IPR057811">
    <property type="entry name" value="RBD_ZCCHC3_2nd"/>
</dbReference>
<dbReference type="InterPro" id="IPR044929">
    <property type="entry name" value="DNA/RNA_non-sp_Endonuclease_sf"/>
</dbReference>
<feature type="compositionally biased region" description="Basic and acidic residues" evidence="1">
    <location>
        <begin position="236"/>
        <end position="254"/>
    </location>
</feature>
<accession>A0A9Q1IXQ3</accession>
<dbReference type="PANTHER" id="PTHR21472">
    <property type="entry name" value="ENDONUCLEASE DOMAIN-CONTAINING 1 PROTEIN ENDOD1"/>
    <property type="match status" value="1"/>
</dbReference>
<dbReference type="OrthoDB" id="8952792at2759"/>
<dbReference type="InterPro" id="IPR036875">
    <property type="entry name" value="Znf_CCHC_sf"/>
</dbReference>
<comment type="caution">
    <text evidence="4">The sequence shown here is derived from an EMBL/GenBank/DDBJ whole genome shotgun (WGS) entry which is preliminary data.</text>
</comment>
<dbReference type="GO" id="GO:0003676">
    <property type="term" value="F:nucleic acid binding"/>
    <property type="evidence" value="ECO:0007669"/>
    <property type="project" value="InterPro"/>
</dbReference>
<organism evidence="4 5">
    <name type="scientific">Synaphobranchus kaupii</name>
    <name type="common">Kaup's arrowtooth eel</name>
    <dbReference type="NCBI Taxonomy" id="118154"/>
    <lineage>
        <taxon>Eukaryota</taxon>
        <taxon>Metazoa</taxon>
        <taxon>Chordata</taxon>
        <taxon>Craniata</taxon>
        <taxon>Vertebrata</taxon>
        <taxon>Euteleostomi</taxon>
        <taxon>Actinopterygii</taxon>
        <taxon>Neopterygii</taxon>
        <taxon>Teleostei</taxon>
        <taxon>Anguilliformes</taxon>
        <taxon>Synaphobranchidae</taxon>
        <taxon>Synaphobranchus</taxon>
    </lineage>
</organism>
<dbReference type="SUPFAM" id="SSF54060">
    <property type="entry name" value="His-Me finger endonucleases"/>
    <property type="match status" value="1"/>
</dbReference>
<evidence type="ECO:0000313" key="4">
    <source>
        <dbReference type="EMBL" id="KAJ8356798.1"/>
    </source>
</evidence>
<evidence type="ECO:0000259" key="3">
    <source>
        <dbReference type="SMART" id="SM00892"/>
    </source>
</evidence>
<sequence length="601" mass="67685">MDPSDNTLRFRWKKNEEITPLLSFGRDVLFGPLCLRAEDIFCLQQNTAEGYFDVSLHDTSKLQETKALFSVNQDNLLLKDFKLEPLHRNSHRVLTVQMYNPWVTEETLRDFLAKYVTVLPGVEKIRDTLGIWTGERQFRIMLKEDPGGYHGFLHPPASFTIGEDEGHLIYAGQPSLCRKCSRHGHTAETCSLQRCCYCEGLGHDASDCSPNAPLPSLRDMELVVKELAQEMLAQEMHAHGSRDRPRKTPNEKKQTPSKRRRRRRIGGTCLNPFIRSPVIGQEGAHSAATMGCGFRLGSLFPTAMARCRAALPWQQAVLGMLLVACRGQCSVETVLSPDCSVFLYKGCPPAGLEHATLLYICQRLAGQPRFLTLYDTIDHIPVYSAYSFKRSDGLKHADVSWMYEPQLSGGSDSGEMKPFPQDSLHGRFEESQAVLEDYSNSVGFERGQLNPDEHQANPSDKAATYTLTNVVPQDRAFNAGPWNQQEHRVRQRLNNYCRGPAYIVTGVTTSGLAIRRRGFPRVAVPTYLWSAYCCPEYDRNAPYEERAKLPAFAAHGRNEPGGRVTELSLTALHNFLKSATYVHKSFRIFQDDCVPPPSPQR</sequence>
<protein>
    <submittedName>
        <fullName evidence="4">Uncharacterized protein</fullName>
    </submittedName>
</protein>